<evidence type="ECO:0000313" key="1">
    <source>
        <dbReference type="EMBL" id="CAF1309664.1"/>
    </source>
</evidence>
<sequence>MSTRVFLCKICITNRSFNEFCDYFRHVTLYHANEPNFRLTCDISDSCGVMYKTFTSYKKHIHRHHENLLHPVCQQQENTVINDMNTLAIQQPDATVIYPDTADNNHDNVIYADFDDDLDNQWNTLTTNISSKDEKINLLTVQQQFIRFLLETREKHILPQTVIQSITTHIINLLDSVVEFVEEQAKQENMTQQQSTTTISVDGMRKTVKQIKQSIILSTRNEYQLIQSCQKFFNYSPPIENVLSSNHLKKEYSYHIPIRNTLEKILQKDEMIPLLIDNIQHQTSITHNDPDLMFSRRDGVKGKIFKNQSFLIQLYVDGIGVTNSIGLKKDQHKLTLVYFMLEDIPNIFRSTLQCINLAAICYTKNLNNDEKLRKFYDPIVNDLNDLQSTGLIFDTFNSQLHFTFTTIAADNLAAHEIAGMQQTFSSGYFCRRCLITYENRLIPLTYIHFIQRTHLQHTKCLQLLENNPHIKSMYGVIGPSPLDNLINFDTTASLPGDVMHDYFEGNYS</sequence>
<evidence type="ECO:0008006" key="4">
    <source>
        <dbReference type="Google" id="ProtNLM"/>
    </source>
</evidence>
<dbReference type="Proteomes" id="UP000663870">
    <property type="component" value="Unassembled WGS sequence"/>
</dbReference>
<evidence type="ECO:0000313" key="3">
    <source>
        <dbReference type="Proteomes" id="UP000663870"/>
    </source>
</evidence>
<comment type="caution">
    <text evidence="2">The sequence shown here is derived from an EMBL/GenBank/DDBJ whole genome shotgun (WGS) entry which is preliminary data.</text>
</comment>
<dbReference type="Proteomes" id="UP000663854">
    <property type="component" value="Unassembled WGS sequence"/>
</dbReference>
<dbReference type="EMBL" id="CAJNOL010004039">
    <property type="protein sequence ID" value="CAF1579650.1"/>
    <property type="molecule type" value="Genomic_DNA"/>
</dbReference>
<proteinExistence type="predicted"/>
<keyword evidence="3" id="KW-1185">Reference proteome</keyword>
<dbReference type="EMBL" id="CAJNOH010002777">
    <property type="protein sequence ID" value="CAF1309664.1"/>
    <property type="molecule type" value="Genomic_DNA"/>
</dbReference>
<dbReference type="AlphaFoldDB" id="A0A815Z7J6"/>
<accession>A0A815Z7J6</accession>
<evidence type="ECO:0000313" key="2">
    <source>
        <dbReference type="EMBL" id="CAF1579650.1"/>
    </source>
</evidence>
<gene>
    <name evidence="2" type="ORF">JXQ802_LOCUS46076</name>
    <name evidence="1" type="ORF">PYM288_LOCUS30348</name>
</gene>
<name>A0A815Z7J6_9BILA</name>
<reference evidence="2" key="1">
    <citation type="submission" date="2021-02" db="EMBL/GenBank/DDBJ databases">
        <authorList>
            <person name="Nowell W R."/>
        </authorList>
    </citation>
    <scope>NUCLEOTIDE SEQUENCE</scope>
</reference>
<organism evidence="2 3">
    <name type="scientific">Rotaria sordida</name>
    <dbReference type="NCBI Taxonomy" id="392033"/>
    <lineage>
        <taxon>Eukaryota</taxon>
        <taxon>Metazoa</taxon>
        <taxon>Spiralia</taxon>
        <taxon>Gnathifera</taxon>
        <taxon>Rotifera</taxon>
        <taxon>Eurotatoria</taxon>
        <taxon>Bdelloidea</taxon>
        <taxon>Philodinida</taxon>
        <taxon>Philodinidae</taxon>
        <taxon>Rotaria</taxon>
    </lineage>
</organism>
<protein>
    <recommendedName>
        <fullName evidence="4">C2H2-type domain-containing protein</fullName>
    </recommendedName>
</protein>